<reference evidence="2 3" key="1">
    <citation type="submission" date="2024-01" db="EMBL/GenBank/DDBJ databases">
        <title>A draft genome for a cacao thread blight-causing isolate of Paramarasmius palmivorus.</title>
        <authorList>
            <person name="Baruah I.K."/>
            <person name="Bukari Y."/>
            <person name="Amoako-Attah I."/>
            <person name="Meinhardt L.W."/>
            <person name="Bailey B.A."/>
            <person name="Cohen S.P."/>
        </authorList>
    </citation>
    <scope>NUCLEOTIDE SEQUENCE [LARGE SCALE GENOMIC DNA]</scope>
    <source>
        <strain evidence="2 3">GH-12</strain>
    </source>
</reference>
<proteinExistence type="predicted"/>
<sequence length="559" mass="64263">MNPLASQPTTSDELQLPLAHRRLMSEYTTLTRDVSDVLKAAQYDAHRLRRQLAALVSYDMAFTHHSPNLVPTVRQHIQEGLINMRLRLKVAILAADKPPRVRPIVQPRARIFTGRKGRPKKQINVTLLKALHQQHRGSCTKIAQDMCAHPKLIRRHLLALGLEQPGEAPFQSYVDDNGQQRHLHVITRPLPTMITDEDLDREVMSILSNRPSYGRGMVRGALAAKQIYVTDPRITESLLRVRGPAPPFRRRKIVRTAYRCAGANAMWHNDGNHKLIRWKIVIHGFYDGHSRVVTNIRASGNNKQHTVLLVFFGAVHEWGVPDQCRGDHGIENVMVAQWMFNYRGLAAYLFGPSTANTRAERPNVEINRVVTYPWQAFFDDLELHFGLDISKDWHLGLLHLIFLPDINRDLKAWANDWNHHQIEFKNVRKRSSPMRMWTSSQAQDGLRGFEPVDMDTPLFTDPHSVIPNFGISDEMLDTMRSRRHGDKWVVDVENVPESMAYVEVDAPKEPFPEQLRQDFIAELSAYVDLTSSNGQVRRNKWYYGLQIATRYRQNAGLRL</sequence>
<feature type="domain" description="Integrase core" evidence="1">
    <location>
        <begin position="258"/>
        <end position="440"/>
    </location>
</feature>
<evidence type="ECO:0000313" key="3">
    <source>
        <dbReference type="Proteomes" id="UP001383192"/>
    </source>
</evidence>
<accession>A0AAW0AUE4</accession>
<gene>
    <name evidence="2" type="ORF">VNI00_018688</name>
</gene>
<dbReference type="PANTHER" id="PTHR46791">
    <property type="entry name" value="EXPRESSED PROTEIN"/>
    <property type="match status" value="1"/>
</dbReference>
<name>A0AAW0AUE4_9AGAR</name>
<dbReference type="Proteomes" id="UP001383192">
    <property type="component" value="Unassembled WGS sequence"/>
</dbReference>
<keyword evidence="3" id="KW-1185">Reference proteome</keyword>
<dbReference type="AlphaFoldDB" id="A0AAW0AUE4"/>
<protein>
    <recommendedName>
        <fullName evidence="1">Integrase core domain-containing protein</fullName>
    </recommendedName>
</protein>
<dbReference type="Pfam" id="PF24764">
    <property type="entry name" value="rva_4"/>
    <property type="match status" value="1"/>
</dbReference>
<comment type="caution">
    <text evidence="2">The sequence shown here is derived from an EMBL/GenBank/DDBJ whole genome shotgun (WGS) entry which is preliminary data.</text>
</comment>
<dbReference type="EMBL" id="JAYKXP010000259">
    <property type="protein sequence ID" value="KAK7017096.1"/>
    <property type="molecule type" value="Genomic_DNA"/>
</dbReference>
<organism evidence="2 3">
    <name type="scientific">Paramarasmius palmivorus</name>
    <dbReference type="NCBI Taxonomy" id="297713"/>
    <lineage>
        <taxon>Eukaryota</taxon>
        <taxon>Fungi</taxon>
        <taxon>Dikarya</taxon>
        <taxon>Basidiomycota</taxon>
        <taxon>Agaricomycotina</taxon>
        <taxon>Agaricomycetes</taxon>
        <taxon>Agaricomycetidae</taxon>
        <taxon>Agaricales</taxon>
        <taxon>Marasmiineae</taxon>
        <taxon>Marasmiaceae</taxon>
        <taxon>Paramarasmius</taxon>
    </lineage>
</organism>
<dbReference type="InterPro" id="IPR058913">
    <property type="entry name" value="Integrase_dom_put"/>
</dbReference>
<evidence type="ECO:0000313" key="2">
    <source>
        <dbReference type="EMBL" id="KAK7017096.1"/>
    </source>
</evidence>
<dbReference type="PANTHER" id="PTHR46791:SF5">
    <property type="entry name" value="CLR5 DOMAIN-CONTAINING PROTEIN-RELATED"/>
    <property type="match status" value="1"/>
</dbReference>
<evidence type="ECO:0000259" key="1">
    <source>
        <dbReference type="Pfam" id="PF24764"/>
    </source>
</evidence>